<protein>
    <recommendedName>
        <fullName evidence="2">FCP1 homology domain-containing protein</fullName>
    </recommendedName>
</protein>
<dbReference type="EMBL" id="LN733262">
    <property type="protein sequence ID" value="CEP16756.1"/>
    <property type="molecule type" value="Genomic_DNA"/>
</dbReference>
<dbReference type="Gene3D" id="3.40.50.1000">
    <property type="entry name" value="HAD superfamily/HAD-like"/>
    <property type="match status" value="1"/>
</dbReference>
<name>A0A0B7NE27_9FUNG</name>
<dbReference type="STRING" id="35722.A0A0B7NE27"/>
<dbReference type="Pfam" id="PF03031">
    <property type="entry name" value="NIF"/>
    <property type="match status" value="1"/>
</dbReference>
<proteinExistence type="predicted"/>
<evidence type="ECO:0000313" key="4">
    <source>
        <dbReference type="Proteomes" id="UP000054107"/>
    </source>
</evidence>
<feature type="region of interest" description="Disordered" evidence="1">
    <location>
        <begin position="173"/>
        <end position="210"/>
    </location>
</feature>
<evidence type="ECO:0000313" key="3">
    <source>
        <dbReference type="EMBL" id="CEP16756.1"/>
    </source>
</evidence>
<sequence>MVWSSARKQSVQMMCKIFQHPLELVWNRDHFELEPDQYYRKAETIKDLTKVWHHFSNLYDAKNTVVLDDTDSKLVYQPYNLIHIETFDFNNIFQGGTDHELLKVIRYLEVLRSQSNVANFIHNSPFNSNNFEIAVNWKLDTAMAHYSRKGTMLRIFEHPEKHKRKLTRDDCDMEENKTAKKKKRIKSKKSASTCANNDDATTIPLRPETKNKLKSIVQEIKKKKSTK</sequence>
<dbReference type="AlphaFoldDB" id="A0A0B7NE27"/>
<feature type="compositionally biased region" description="Basic residues" evidence="1">
    <location>
        <begin position="179"/>
        <end position="189"/>
    </location>
</feature>
<dbReference type="InterPro" id="IPR023214">
    <property type="entry name" value="HAD_sf"/>
</dbReference>
<accession>A0A0B7NE27</accession>
<evidence type="ECO:0000259" key="2">
    <source>
        <dbReference type="PROSITE" id="PS50969"/>
    </source>
</evidence>
<feature type="domain" description="FCP1 homology" evidence="2">
    <location>
        <begin position="1"/>
        <end position="111"/>
    </location>
</feature>
<dbReference type="PROSITE" id="PS50969">
    <property type="entry name" value="FCP1"/>
    <property type="match status" value="1"/>
</dbReference>
<reference evidence="3 4" key="1">
    <citation type="submission" date="2014-09" db="EMBL/GenBank/DDBJ databases">
        <authorList>
            <person name="Ellenberger Sabrina"/>
        </authorList>
    </citation>
    <scope>NUCLEOTIDE SEQUENCE [LARGE SCALE GENOMIC DNA]</scope>
    <source>
        <strain evidence="3 4">CBS 412.66</strain>
    </source>
</reference>
<organism evidence="3 4">
    <name type="scientific">Parasitella parasitica</name>
    <dbReference type="NCBI Taxonomy" id="35722"/>
    <lineage>
        <taxon>Eukaryota</taxon>
        <taxon>Fungi</taxon>
        <taxon>Fungi incertae sedis</taxon>
        <taxon>Mucoromycota</taxon>
        <taxon>Mucoromycotina</taxon>
        <taxon>Mucoromycetes</taxon>
        <taxon>Mucorales</taxon>
        <taxon>Mucorineae</taxon>
        <taxon>Mucoraceae</taxon>
        <taxon>Parasitella</taxon>
    </lineage>
</organism>
<dbReference type="InterPro" id="IPR036412">
    <property type="entry name" value="HAD-like_sf"/>
</dbReference>
<dbReference type="SUPFAM" id="SSF56784">
    <property type="entry name" value="HAD-like"/>
    <property type="match status" value="1"/>
</dbReference>
<dbReference type="OrthoDB" id="1711508at2759"/>
<evidence type="ECO:0000256" key="1">
    <source>
        <dbReference type="SAM" id="MobiDB-lite"/>
    </source>
</evidence>
<dbReference type="InterPro" id="IPR004274">
    <property type="entry name" value="FCP1_dom"/>
</dbReference>
<gene>
    <name evidence="3" type="primary">PARPA_11031.1 scaffold 42168</name>
</gene>
<dbReference type="Proteomes" id="UP000054107">
    <property type="component" value="Unassembled WGS sequence"/>
</dbReference>
<keyword evidence="4" id="KW-1185">Reference proteome</keyword>